<feature type="domain" description="K Homology" evidence="3">
    <location>
        <begin position="134"/>
        <end position="198"/>
    </location>
</feature>
<dbReference type="Pfam" id="PF00013">
    <property type="entry name" value="KH_1"/>
    <property type="match status" value="2"/>
</dbReference>
<dbReference type="HOGENOM" id="CLU_1365830_0_0_1"/>
<protein>
    <submittedName>
        <fullName evidence="4">Ci-FUSE protein</fullName>
    </submittedName>
</protein>
<dbReference type="Proteomes" id="UP000008144">
    <property type="component" value="Chromosome 9"/>
</dbReference>
<sequence length="200" mass="21821">MHLETHKLTIFLLESTLQTHRTWPKETSYSSDVCCKQDIMSDTIRLPDDLVGLIIGRGGENIMRMQRETGCRIQITQSIPGTKERPCTLSGTQEQIEVCRNMLNEIISRSQAGTLGSNFNLSQGGLGGMGDGGMEKSIEIAVPPDKCGLIIGKGGETIKMLQQSLGVKMLLIQDSTDNIGQSKPLRITGPQLNVDVCVCM</sequence>
<keyword evidence="6" id="KW-1185">Reference proteome</keyword>
<dbReference type="InterPro" id="IPR036612">
    <property type="entry name" value="KH_dom_type_1_sf"/>
</dbReference>
<evidence type="ECO:0000313" key="4">
    <source>
        <dbReference type="EMBL" id="BAE06463.1"/>
    </source>
</evidence>
<evidence type="ECO:0000313" key="6">
    <source>
        <dbReference type="Proteomes" id="UP000008144"/>
    </source>
</evidence>
<dbReference type="Gene3D" id="3.30.1370.10">
    <property type="entry name" value="K Homology domain, type 1"/>
    <property type="match status" value="2"/>
</dbReference>
<dbReference type="EMBL" id="EAAA01002983">
    <property type="status" value="NOT_ANNOTATED_CDS"/>
    <property type="molecule type" value="Genomic_DNA"/>
</dbReference>
<dbReference type="EMBL" id="AB210458">
    <property type="protein sequence ID" value="BAE06463.1"/>
    <property type="molecule type" value="mRNA"/>
</dbReference>
<dbReference type="GeneTree" id="ENSGT00940000167158"/>
<name>Q4H3G4_CIOIN</name>
<accession>Q4H3G4</accession>
<accession>F6ZUP4</accession>
<dbReference type="PANTHER" id="PTHR10288">
    <property type="entry name" value="KH DOMAIN CONTAINING RNA BINDING PROTEIN"/>
    <property type="match status" value="1"/>
</dbReference>
<reference evidence="5" key="5">
    <citation type="journal article" date="2008" name="Genome Biol.">
        <title>Improved genome assembly and evidence-based global gene model set for the chordate Ciona intestinalis: new insight into intron and operon populations.</title>
        <authorList>
            <person name="Satou Y."/>
            <person name="Mineta K."/>
            <person name="Ogasawara M."/>
            <person name="Sasakura Y."/>
            <person name="Shoguchi E."/>
            <person name="Ueno K."/>
            <person name="Yamada L."/>
            <person name="Matsumoto J."/>
            <person name="Wasserscheid J."/>
            <person name="Dewar K."/>
            <person name="Wiley G.B."/>
            <person name="Macmil S.L."/>
            <person name="Roe B.A."/>
            <person name="Zeller R.W."/>
            <person name="Hastings K.E."/>
            <person name="Lemaire P."/>
            <person name="Lindquist E."/>
            <person name="Endo T."/>
            <person name="Hotta K."/>
            <person name="Inaba K."/>
        </authorList>
    </citation>
    <scope>NUCLEOTIDE SEQUENCE [LARGE SCALE GENOMIC DNA]</scope>
    <source>
        <strain evidence="5">wild type</strain>
    </source>
</reference>
<dbReference type="SMART" id="SM00322">
    <property type="entry name" value="KH"/>
    <property type="match status" value="2"/>
</dbReference>
<gene>
    <name evidence="4" type="primary">Ci-FUSE</name>
</gene>
<dbReference type="GO" id="GO:0003723">
    <property type="term" value="F:RNA binding"/>
    <property type="evidence" value="ECO:0007669"/>
    <property type="project" value="UniProtKB-UniRule"/>
</dbReference>
<keyword evidence="2" id="KW-0694">RNA-binding</keyword>
<keyword evidence="1" id="KW-0677">Repeat</keyword>
<evidence type="ECO:0000256" key="2">
    <source>
        <dbReference type="PROSITE-ProRule" id="PRU00117"/>
    </source>
</evidence>
<reference evidence="5" key="6">
    <citation type="submission" date="2025-05" db="UniProtKB">
        <authorList>
            <consortium name="Ensembl"/>
        </authorList>
    </citation>
    <scope>IDENTIFICATION</scope>
</reference>
<dbReference type="SUPFAM" id="SSF54791">
    <property type="entry name" value="Eukaryotic type KH-domain (KH-domain type I)"/>
    <property type="match status" value="2"/>
</dbReference>
<evidence type="ECO:0000313" key="5">
    <source>
        <dbReference type="Ensembl" id="ENSCINP00000019568.3"/>
    </source>
</evidence>
<reference evidence="6" key="1">
    <citation type="journal article" date="2002" name="Science">
        <title>The draft genome of Ciona intestinalis: insights into chordate and vertebrate origins.</title>
        <authorList>
            <person name="Dehal P."/>
            <person name="Satou Y."/>
            <person name="Campbell R.K."/>
            <person name="Chapman J."/>
            <person name="Degnan B."/>
            <person name="De Tomaso A."/>
            <person name="Davidson B."/>
            <person name="Di Gregorio A."/>
            <person name="Gelpke M."/>
            <person name="Goodstein D.M."/>
            <person name="Harafuji N."/>
            <person name="Hastings K.E."/>
            <person name="Ho I."/>
            <person name="Hotta K."/>
            <person name="Huang W."/>
            <person name="Kawashima T."/>
            <person name="Lemaire P."/>
            <person name="Martinez D."/>
            <person name="Meinertzhagen I.A."/>
            <person name="Necula S."/>
            <person name="Nonaka M."/>
            <person name="Putnam N."/>
            <person name="Rash S."/>
            <person name="Saiga H."/>
            <person name="Satake M."/>
            <person name="Terry A."/>
            <person name="Yamada L."/>
            <person name="Wang H.G."/>
            <person name="Awazu S."/>
            <person name="Azumi K."/>
            <person name="Boore J."/>
            <person name="Branno M."/>
            <person name="Chin-Bow S."/>
            <person name="DeSantis R."/>
            <person name="Doyle S."/>
            <person name="Francino P."/>
            <person name="Keys D.N."/>
            <person name="Haga S."/>
            <person name="Hayashi H."/>
            <person name="Hino K."/>
            <person name="Imai K.S."/>
            <person name="Inaba K."/>
            <person name="Kano S."/>
            <person name="Kobayashi K."/>
            <person name="Kobayashi M."/>
            <person name="Lee B.I."/>
            <person name="Makabe K.W."/>
            <person name="Manohar C."/>
            <person name="Matassi G."/>
            <person name="Medina M."/>
            <person name="Mochizuki Y."/>
            <person name="Mount S."/>
            <person name="Morishita T."/>
            <person name="Miura S."/>
            <person name="Nakayama A."/>
            <person name="Nishizaka S."/>
            <person name="Nomoto H."/>
            <person name="Ohta F."/>
            <person name="Oishi K."/>
            <person name="Rigoutsos I."/>
            <person name="Sano M."/>
            <person name="Sasaki A."/>
            <person name="Sasakura Y."/>
            <person name="Shoguchi E."/>
            <person name="Shin-i T."/>
            <person name="Spagnuolo A."/>
            <person name="Stainier D."/>
            <person name="Suzuki M.M."/>
            <person name="Tassy O."/>
            <person name="Takatori N."/>
            <person name="Tokuoka M."/>
            <person name="Yagi K."/>
            <person name="Yoshizaki F."/>
            <person name="Wada S."/>
            <person name="Zhang C."/>
            <person name="Hyatt P.D."/>
            <person name="Larimer F."/>
            <person name="Detter C."/>
            <person name="Doggett N."/>
            <person name="Glavina T."/>
            <person name="Hawkins T."/>
            <person name="Richardson P."/>
            <person name="Lucas S."/>
            <person name="Kohara Y."/>
            <person name="Levine M."/>
            <person name="Satoh N."/>
            <person name="Rokhsar D.S."/>
        </authorList>
    </citation>
    <scope>NUCLEOTIDE SEQUENCE [LARGE SCALE GENOMIC DNA]</scope>
</reference>
<dbReference type="AlphaFoldDB" id="Q4H3G4"/>
<organism evidence="4">
    <name type="scientific">Ciona intestinalis</name>
    <name type="common">Transparent sea squirt</name>
    <name type="synonym">Ascidia intestinalis</name>
    <dbReference type="NCBI Taxonomy" id="7719"/>
    <lineage>
        <taxon>Eukaryota</taxon>
        <taxon>Metazoa</taxon>
        <taxon>Chordata</taxon>
        <taxon>Tunicata</taxon>
        <taxon>Ascidiacea</taxon>
        <taxon>Phlebobranchia</taxon>
        <taxon>Cionidae</taxon>
        <taxon>Ciona</taxon>
    </lineage>
</organism>
<proteinExistence type="evidence at transcript level"/>
<dbReference type="Ensembl" id="ENSCINT00000019568.3">
    <property type="protein sequence ID" value="ENSCINP00000019568.3"/>
    <property type="gene ID" value="ENSCING00000009628.3"/>
</dbReference>
<dbReference type="InterPro" id="IPR004088">
    <property type="entry name" value="KH_dom_type_1"/>
</dbReference>
<dbReference type="PROSITE" id="PS50084">
    <property type="entry name" value="KH_TYPE_1"/>
    <property type="match status" value="2"/>
</dbReference>
<feature type="domain" description="K Homology" evidence="3">
    <location>
        <begin position="38"/>
        <end position="108"/>
    </location>
</feature>
<dbReference type="InterPro" id="IPR004087">
    <property type="entry name" value="KH_dom"/>
</dbReference>
<reference evidence="4" key="4">
    <citation type="submission" date="2005-04" db="EMBL/GenBank/DDBJ databases">
        <title>Expressed genes in Ciona intestinalis.</title>
        <authorList>
            <person name="Satou Y."/>
        </authorList>
    </citation>
    <scope>NUCLEOTIDE SEQUENCE</scope>
</reference>
<reference evidence="4" key="3">
    <citation type="journal article" date="2004" name="Development">
        <title>Gene expression profiles of transcription factors and signaling molecules in the ascidian embryo: towards a comprehensive understanding of gene networks.</title>
        <authorList>
            <person name="Imai K.S."/>
            <person name="Hino K."/>
            <person name="Yagi K."/>
            <person name="Satoh N."/>
            <person name="Satou Y."/>
        </authorList>
    </citation>
    <scope>NUCLEOTIDE SEQUENCE</scope>
</reference>
<evidence type="ECO:0000256" key="1">
    <source>
        <dbReference type="ARBA" id="ARBA00022737"/>
    </source>
</evidence>
<reference evidence="4" key="2">
    <citation type="journal article" date="2003" name="Dev. Genes Evol.">
        <title>Genomewide surveys of developmentally relevant genes in Ciona intestinalis.</title>
        <authorList>
            <person name="Satou Y."/>
            <person name="Satoh N."/>
        </authorList>
    </citation>
    <scope>NUCLEOTIDE SEQUENCE</scope>
</reference>
<evidence type="ECO:0000259" key="3">
    <source>
        <dbReference type="SMART" id="SM00322"/>
    </source>
</evidence>